<proteinExistence type="predicted"/>
<dbReference type="AlphaFoldDB" id="A0AAN9SBB6"/>
<protein>
    <submittedName>
        <fullName evidence="1">Uncharacterized protein</fullName>
    </submittedName>
</protein>
<keyword evidence="2" id="KW-1185">Reference proteome</keyword>
<dbReference type="Proteomes" id="UP001386955">
    <property type="component" value="Unassembled WGS sequence"/>
</dbReference>
<evidence type="ECO:0000313" key="1">
    <source>
        <dbReference type="EMBL" id="KAK7393079.1"/>
    </source>
</evidence>
<sequence>MCPQWEEVVSLHRWRVVGTLNLAYLSASMKVIGGIDRPRELVTTLMARSCWRCFFLAELDTPPPASPLRLAM</sequence>
<organism evidence="1 2">
    <name type="scientific">Psophocarpus tetragonolobus</name>
    <name type="common">Winged bean</name>
    <name type="synonym">Dolichos tetragonolobus</name>
    <dbReference type="NCBI Taxonomy" id="3891"/>
    <lineage>
        <taxon>Eukaryota</taxon>
        <taxon>Viridiplantae</taxon>
        <taxon>Streptophyta</taxon>
        <taxon>Embryophyta</taxon>
        <taxon>Tracheophyta</taxon>
        <taxon>Spermatophyta</taxon>
        <taxon>Magnoliopsida</taxon>
        <taxon>eudicotyledons</taxon>
        <taxon>Gunneridae</taxon>
        <taxon>Pentapetalae</taxon>
        <taxon>rosids</taxon>
        <taxon>fabids</taxon>
        <taxon>Fabales</taxon>
        <taxon>Fabaceae</taxon>
        <taxon>Papilionoideae</taxon>
        <taxon>50 kb inversion clade</taxon>
        <taxon>NPAAA clade</taxon>
        <taxon>indigoferoid/millettioid clade</taxon>
        <taxon>Phaseoleae</taxon>
        <taxon>Psophocarpus</taxon>
    </lineage>
</organism>
<comment type="caution">
    <text evidence="1">The sequence shown here is derived from an EMBL/GenBank/DDBJ whole genome shotgun (WGS) entry which is preliminary data.</text>
</comment>
<gene>
    <name evidence="1" type="ORF">VNO78_21531</name>
</gene>
<evidence type="ECO:0000313" key="2">
    <source>
        <dbReference type="Proteomes" id="UP001386955"/>
    </source>
</evidence>
<accession>A0AAN9SBB6</accession>
<reference evidence="1 2" key="1">
    <citation type="submission" date="2024-01" db="EMBL/GenBank/DDBJ databases">
        <title>The genomes of 5 underutilized Papilionoideae crops provide insights into root nodulation and disease resistanc.</title>
        <authorList>
            <person name="Jiang F."/>
        </authorList>
    </citation>
    <scope>NUCLEOTIDE SEQUENCE [LARGE SCALE GENOMIC DNA]</scope>
    <source>
        <strain evidence="1">DUOXIRENSHENG_FW03</strain>
        <tissue evidence="1">Leaves</tissue>
    </source>
</reference>
<dbReference type="EMBL" id="JAYMYS010000005">
    <property type="protein sequence ID" value="KAK7393079.1"/>
    <property type="molecule type" value="Genomic_DNA"/>
</dbReference>
<name>A0AAN9SBB6_PSOTE</name>